<dbReference type="Proteomes" id="UP000219452">
    <property type="component" value="Unassembled WGS sequence"/>
</dbReference>
<evidence type="ECO:0000313" key="1">
    <source>
        <dbReference type="EMBL" id="SOD96917.1"/>
    </source>
</evidence>
<name>A0A286GN03_9BACT</name>
<reference evidence="2" key="1">
    <citation type="submission" date="2017-09" db="EMBL/GenBank/DDBJ databases">
        <authorList>
            <person name="Varghese N."/>
            <person name="Submissions S."/>
        </authorList>
    </citation>
    <scope>NUCLEOTIDE SEQUENCE [LARGE SCALE GENOMIC DNA]</scope>
    <source>
        <strain evidence="2">DSM 29961</strain>
    </source>
</reference>
<dbReference type="EMBL" id="OCNH01000006">
    <property type="protein sequence ID" value="SOD96917.1"/>
    <property type="molecule type" value="Genomic_DNA"/>
</dbReference>
<evidence type="ECO:0000313" key="2">
    <source>
        <dbReference type="Proteomes" id="UP000219452"/>
    </source>
</evidence>
<protein>
    <submittedName>
        <fullName evidence="1">Uncharacterized protein</fullName>
    </submittedName>
</protein>
<dbReference type="AlphaFoldDB" id="A0A286GN03"/>
<keyword evidence="2" id="KW-1185">Reference proteome</keyword>
<organism evidence="1 2">
    <name type="scientific">Spirosoma fluviale</name>
    <dbReference type="NCBI Taxonomy" id="1597977"/>
    <lineage>
        <taxon>Bacteria</taxon>
        <taxon>Pseudomonadati</taxon>
        <taxon>Bacteroidota</taxon>
        <taxon>Cytophagia</taxon>
        <taxon>Cytophagales</taxon>
        <taxon>Cytophagaceae</taxon>
        <taxon>Spirosoma</taxon>
    </lineage>
</organism>
<dbReference type="OrthoDB" id="1524637at2"/>
<sequence>MHQAGIQTFSITGTVGFKGDDSPILLDSWFANGSEQVDSIFLISFTEDPKAEATMTVIREYNENGHSKFPIHAFILPVERTLH</sequence>
<dbReference type="RefSeq" id="WP_097130352.1">
    <property type="nucleotide sequence ID" value="NZ_OCNH01000006.1"/>
</dbReference>
<gene>
    <name evidence="1" type="ORF">SAMN06269250_5566</name>
</gene>
<proteinExistence type="predicted"/>
<accession>A0A286GN03</accession>